<dbReference type="InterPro" id="IPR038765">
    <property type="entry name" value="Papain-like_cys_pep_sf"/>
</dbReference>
<dbReference type="AlphaFoldDB" id="A0A7S3K4Y9"/>
<evidence type="ECO:0000313" key="8">
    <source>
        <dbReference type="EMBL" id="CAE0373564.1"/>
    </source>
</evidence>
<dbReference type="Gene3D" id="1.20.1300.20">
    <property type="entry name" value="Peptidase C65 Otubain, subdomain 2"/>
    <property type="match status" value="1"/>
</dbReference>
<dbReference type="PANTHER" id="PTHR12931:SF15">
    <property type="entry name" value="UBIQUITIN THIOESTERASE OTUBAIN-LIKE"/>
    <property type="match status" value="1"/>
</dbReference>
<dbReference type="GO" id="GO:0005634">
    <property type="term" value="C:nucleus"/>
    <property type="evidence" value="ECO:0007669"/>
    <property type="project" value="TreeGrafter"/>
</dbReference>
<evidence type="ECO:0000256" key="1">
    <source>
        <dbReference type="ARBA" id="ARBA00000707"/>
    </source>
</evidence>
<dbReference type="Gene3D" id="3.30.200.60">
    <property type="entry name" value="Peptidase C65 Otubain, subdomain 1"/>
    <property type="match status" value="1"/>
</dbReference>
<keyword evidence="6" id="KW-0788">Thiol protease</keyword>
<dbReference type="GO" id="GO:0071108">
    <property type="term" value="P:protein K48-linked deubiquitination"/>
    <property type="evidence" value="ECO:0007669"/>
    <property type="project" value="TreeGrafter"/>
</dbReference>
<dbReference type="InterPro" id="IPR042468">
    <property type="entry name" value="Peptidase_C65_otubain_sub1"/>
</dbReference>
<dbReference type="InterPro" id="IPR019400">
    <property type="entry name" value="Peptidase_C65_otubain"/>
</dbReference>
<dbReference type="InterPro" id="IPR003323">
    <property type="entry name" value="OTU_dom"/>
</dbReference>
<gene>
    <name evidence="8" type="ORF">ALAG00032_LOCUS14365</name>
</gene>
<dbReference type="CDD" id="cd22749">
    <property type="entry name" value="Otubain_C65"/>
    <property type="match status" value="1"/>
</dbReference>
<dbReference type="GO" id="GO:0004843">
    <property type="term" value="F:cysteine-type deubiquitinase activity"/>
    <property type="evidence" value="ECO:0007669"/>
    <property type="project" value="UniProtKB-EC"/>
</dbReference>
<evidence type="ECO:0000256" key="6">
    <source>
        <dbReference type="ARBA" id="ARBA00022807"/>
    </source>
</evidence>
<dbReference type="InterPro" id="IPR042467">
    <property type="entry name" value="Peptidase_C65_otubain_sub2"/>
</dbReference>
<protein>
    <recommendedName>
        <fullName evidence="2">ubiquitinyl hydrolase 1</fullName>
        <ecNumber evidence="2">3.4.19.12</ecNumber>
    </recommendedName>
</protein>
<proteinExistence type="predicted"/>
<evidence type="ECO:0000256" key="3">
    <source>
        <dbReference type="ARBA" id="ARBA00022670"/>
    </source>
</evidence>
<evidence type="ECO:0000256" key="5">
    <source>
        <dbReference type="ARBA" id="ARBA00022801"/>
    </source>
</evidence>
<keyword evidence="5" id="KW-0378">Hydrolase</keyword>
<dbReference type="EMBL" id="HBIJ01022064">
    <property type="protein sequence ID" value="CAE0373564.1"/>
    <property type="molecule type" value="Transcribed_RNA"/>
</dbReference>
<keyword evidence="3" id="KW-0645">Protease</keyword>
<feature type="domain" description="OTU" evidence="7">
    <location>
        <begin position="121"/>
        <end position="337"/>
    </location>
</feature>
<dbReference type="GO" id="GO:0006508">
    <property type="term" value="P:proteolysis"/>
    <property type="evidence" value="ECO:0007669"/>
    <property type="project" value="UniProtKB-KW"/>
</dbReference>
<evidence type="ECO:0000256" key="4">
    <source>
        <dbReference type="ARBA" id="ARBA00022786"/>
    </source>
</evidence>
<dbReference type="Pfam" id="PF10275">
    <property type="entry name" value="Peptidase_C65"/>
    <property type="match status" value="1"/>
</dbReference>
<sequence length="337" mass="38088">MADDDLQKAIEASLAESQAADEAQAIEASIMESDKVQEKQAIQMSLAEAKGPSAEHLAQLSAQEQDRLTIDQMNNILTSITDSQPMVGEKQGIASTLTEEYVNNPMKGFLNGIQILDSKYIAMRRVRKDGNCFYRGFLYRYLEALVSAQLEFTKHHTTSTEYSTTTNSEYRVPELIRIRTIVEESKSKLLSVGYEASAMDMFWEMFLELLDEVPTLDLQTLHTKMNDEKGISPHVVWFCRALSATQIKINVDRFAPFIMDEFGNVDVDQFCRTQVEPVNHECEQVQIIALTEMLQIPVAIEYLDASGATSCLVFPESAQPTVKLLYRPGHYDILYDQ</sequence>
<dbReference type="PROSITE" id="PS50802">
    <property type="entry name" value="OTU"/>
    <property type="match status" value="1"/>
</dbReference>
<accession>A0A7S3K4Y9</accession>
<dbReference type="GO" id="GO:0043130">
    <property type="term" value="F:ubiquitin binding"/>
    <property type="evidence" value="ECO:0007669"/>
    <property type="project" value="TreeGrafter"/>
</dbReference>
<organism evidence="8">
    <name type="scientific">Aureoumbra lagunensis</name>
    <dbReference type="NCBI Taxonomy" id="44058"/>
    <lineage>
        <taxon>Eukaryota</taxon>
        <taxon>Sar</taxon>
        <taxon>Stramenopiles</taxon>
        <taxon>Ochrophyta</taxon>
        <taxon>Pelagophyceae</taxon>
        <taxon>Pelagomonadales</taxon>
        <taxon>Aureoumbra</taxon>
    </lineage>
</organism>
<dbReference type="SUPFAM" id="SSF54001">
    <property type="entry name" value="Cysteine proteinases"/>
    <property type="match status" value="1"/>
</dbReference>
<reference evidence="8" key="1">
    <citation type="submission" date="2021-01" db="EMBL/GenBank/DDBJ databases">
        <authorList>
            <person name="Corre E."/>
            <person name="Pelletier E."/>
            <person name="Niang G."/>
            <person name="Scheremetjew M."/>
            <person name="Finn R."/>
            <person name="Kale V."/>
            <person name="Holt S."/>
            <person name="Cochrane G."/>
            <person name="Meng A."/>
            <person name="Brown T."/>
            <person name="Cohen L."/>
        </authorList>
    </citation>
    <scope>NUCLEOTIDE SEQUENCE</scope>
    <source>
        <strain evidence="8">CCMP1510</strain>
    </source>
</reference>
<dbReference type="PANTHER" id="PTHR12931">
    <property type="entry name" value="UBIQUITIN THIOLESTERASE PROTEIN OTUB"/>
    <property type="match status" value="1"/>
</dbReference>
<comment type="catalytic activity">
    <reaction evidence="1">
        <text>Thiol-dependent hydrolysis of ester, thioester, amide, peptide and isopeptide bonds formed by the C-terminal Gly of ubiquitin (a 76-residue protein attached to proteins as an intracellular targeting signal).</text>
        <dbReference type="EC" id="3.4.19.12"/>
    </reaction>
</comment>
<name>A0A7S3K4Y9_9STRA</name>
<evidence type="ECO:0000256" key="2">
    <source>
        <dbReference type="ARBA" id="ARBA00012759"/>
    </source>
</evidence>
<keyword evidence="4" id="KW-0833">Ubl conjugation pathway</keyword>
<dbReference type="EC" id="3.4.19.12" evidence="2"/>
<evidence type="ECO:0000259" key="7">
    <source>
        <dbReference type="PROSITE" id="PS50802"/>
    </source>
</evidence>